<keyword evidence="3" id="KW-1185">Reference proteome</keyword>
<dbReference type="AlphaFoldDB" id="A0AAV7IQ40"/>
<reference evidence="2 3" key="1">
    <citation type="journal article" date="2021" name="J. Hered.">
        <title>A chromosome-level genome assembly of the parasitoid wasp, Cotesia glomerata (Hymenoptera: Braconidae).</title>
        <authorList>
            <person name="Pinto B.J."/>
            <person name="Weis J.J."/>
            <person name="Gamble T."/>
            <person name="Ode P.J."/>
            <person name="Paul R."/>
            <person name="Zaspel J.M."/>
        </authorList>
    </citation>
    <scope>NUCLEOTIDE SEQUENCE [LARGE SCALE GENOMIC DNA]</scope>
    <source>
        <strain evidence="2">CgM1</strain>
    </source>
</reference>
<name>A0AAV7IQ40_COTGL</name>
<proteinExistence type="predicted"/>
<gene>
    <name evidence="2" type="ORF">KQX54_001869</name>
</gene>
<feature type="region of interest" description="Disordered" evidence="1">
    <location>
        <begin position="64"/>
        <end position="130"/>
    </location>
</feature>
<dbReference type="EMBL" id="JAHXZJ010000748">
    <property type="protein sequence ID" value="KAH0556691.1"/>
    <property type="molecule type" value="Genomic_DNA"/>
</dbReference>
<evidence type="ECO:0000313" key="3">
    <source>
        <dbReference type="Proteomes" id="UP000826195"/>
    </source>
</evidence>
<feature type="compositionally biased region" description="Polar residues" evidence="1">
    <location>
        <begin position="75"/>
        <end position="93"/>
    </location>
</feature>
<dbReference type="Proteomes" id="UP000826195">
    <property type="component" value="Unassembled WGS sequence"/>
</dbReference>
<accession>A0AAV7IQ40</accession>
<evidence type="ECO:0000313" key="2">
    <source>
        <dbReference type="EMBL" id="KAH0556691.1"/>
    </source>
</evidence>
<evidence type="ECO:0000256" key="1">
    <source>
        <dbReference type="SAM" id="MobiDB-lite"/>
    </source>
</evidence>
<organism evidence="2 3">
    <name type="scientific">Cotesia glomerata</name>
    <name type="common">Lepidopteran parasitic wasp</name>
    <name type="synonym">Apanteles glomeratus</name>
    <dbReference type="NCBI Taxonomy" id="32391"/>
    <lineage>
        <taxon>Eukaryota</taxon>
        <taxon>Metazoa</taxon>
        <taxon>Ecdysozoa</taxon>
        <taxon>Arthropoda</taxon>
        <taxon>Hexapoda</taxon>
        <taxon>Insecta</taxon>
        <taxon>Pterygota</taxon>
        <taxon>Neoptera</taxon>
        <taxon>Endopterygota</taxon>
        <taxon>Hymenoptera</taxon>
        <taxon>Apocrita</taxon>
        <taxon>Ichneumonoidea</taxon>
        <taxon>Braconidae</taxon>
        <taxon>Microgastrinae</taxon>
        <taxon>Cotesia</taxon>
    </lineage>
</organism>
<comment type="caution">
    <text evidence="2">The sequence shown here is derived from an EMBL/GenBank/DDBJ whole genome shotgun (WGS) entry which is preliminary data.</text>
</comment>
<sequence>MILPSHHEPRANWETVLFLTLCKKRVVKLVETDSEQGNIPCEKSYAMPCGRCCRFVFDHLQATTSKGQDNKNRKSSPVTFQHPLGNSTPLSHISDSETDDDRPSQHARTGSLPQIPGEFSSDSSLPPEQVENFENPNSLAHSITNELFIRIYIEKNLTF</sequence>
<feature type="compositionally biased region" description="Polar residues" evidence="1">
    <location>
        <begin position="120"/>
        <end position="130"/>
    </location>
</feature>
<protein>
    <submittedName>
        <fullName evidence="2">Uncharacterized protein</fullName>
    </submittedName>
</protein>